<dbReference type="InterPro" id="IPR051681">
    <property type="entry name" value="Ser/Thr_Kinases-Pseudokinases"/>
</dbReference>
<feature type="region of interest" description="Disordered" evidence="6">
    <location>
        <begin position="590"/>
        <end position="703"/>
    </location>
</feature>
<feature type="binding site" evidence="5">
    <location>
        <position position="54"/>
    </location>
    <ligand>
        <name>ATP</name>
        <dbReference type="ChEBI" id="CHEBI:30616"/>
    </ligand>
</feature>
<dbReference type="InterPro" id="IPR000719">
    <property type="entry name" value="Prot_kinase_dom"/>
</dbReference>
<organism evidence="8 9">
    <name type="scientific">Volvox africanus</name>
    <dbReference type="NCBI Taxonomy" id="51714"/>
    <lineage>
        <taxon>Eukaryota</taxon>
        <taxon>Viridiplantae</taxon>
        <taxon>Chlorophyta</taxon>
        <taxon>core chlorophytes</taxon>
        <taxon>Chlorophyceae</taxon>
        <taxon>CS clade</taxon>
        <taxon>Chlamydomonadales</taxon>
        <taxon>Volvocaceae</taxon>
        <taxon>Volvox</taxon>
    </lineage>
</organism>
<evidence type="ECO:0000256" key="3">
    <source>
        <dbReference type="ARBA" id="ARBA00022777"/>
    </source>
</evidence>
<dbReference type="Pfam" id="PF00069">
    <property type="entry name" value="Pkinase"/>
    <property type="match status" value="2"/>
</dbReference>
<feature type="region of interest" description="Disordered" evidence="6">
    <location>
        <begin position="1128"/>
        <end position="1194"/>
    </location>
</feature>
<evidence type="ECO:0000256" key="1">
    <source>
        <dbReference type="ARBA" id="ARBA00022679"/>
    </source>
</evidence>
<evidence type="ECO:0000259" key="7">
    <source>
        <dbReference type="PROSITE" id="PS50011"/>
    </source>
</evidence>
<evidence type="ECO:0000256" key="4">
    <source>
        <dbReference type="ARBA" id="ARBA00022840"/>
    </source>
</evidence>
<feature type="domain" description="Protein kinase" evidence="7">
    <location>
        <begin position="27"/>
        <end position="396"/>
    </location>
</feature>
<feature type="region of interest" description="Disordered" evidence="6">
    <location>
        <begin position="298"/>
        <end position="327"/>
    </location>
</feature>
<keyword evidence="9" id="KW-1185">Reference proteome</keyword>
<dbReference type="InterPro" id="IPR017441">
    <property type="entry name" value="Protein_kinase_ATP_BS"/>
</dbReference>
<name>A0ABQ5SPU0_9CHLO</name>
<dbReference type="PANTHER" id="PTHR44329">
    <property type="entry name" value="SERINE/THREONINE-PROTEIN KINASE TNNI3K-RELATED"/>
    <property type="match status" value="1"/>
</dbReference>
<protein>
    <recommendedName>
        <fullName evidence="7">Protein kinase domain-containing protein</fullName>
    </recommendedName>
</protein>
<evidence type="ECO:0000256" key="6">
    <source>
        <dbReference type="SAM" id="MobiDB-lite"/>
    </source>
</evidence>
<feature type="compositionally biased region" description="Low complexity" evidence="6">
    <location>
        <begin position="844"/>
        <end position="854"/>
    </location>
</feature>
<evidence type="ECO:0000313" key="8">
    <source>
        <dbReference type="EMBL" id="GLI71136.1"/>
    </source>
</evidence>
<keyword evidence="3" id="KW-0418">Kinase</keyword>
<dbReference type="InterPro" id="IPR008271">
    <property type="entry name" value="Ser/Thr_kinase_AS"/>
</dbReference>
<dbReference type="PROSITE" id="PS00108">
    <property type="entry name" value="PROTEIN_KINASE_ST"/>
    <property type="match status" value="1"/>
</dbReference>
<feature type="compositionally biased region" description="Polar residues" evidence="6">
    <location>
        <begin position="598"/>
        <end position="617"/>
    </location>
</feature>
<evidence type="ECO:0000256" key="2">
    <source>
        <dbReference type="ARBA" id="ARBA00022741"/>
    </source>
</evidence>
<feature type="compositionally biased region" description="Low complexity" evidence="6">
    <location>
        <begin position="793"/>
        <end position="823"/>
    </location>
</feature>
<dbReference type="Proteomes" id="UP001165090">
    <property type="component" value="Unassembled WGS sequence"/>
</dbReference>
<dbReference type="PANTHER" id="PTHR44329:SF289">
    <property type="entry name" value="SERINE_THREONINE-PROTEIN KINASE VIK"/>
    <property type="match status" value="1"/>
</dbReference>
<dbReference type="InterPro" id="IPR011009">
    <property type="entry name" value="Kinase-like_dom_sf"/>
</dbReference>
<dbReference type="Gene3D" id="1.10.510.10">
    <property type="entry name" value="Transferase(Phosphotransferase) domain 1"/>
    <property type="match status" value="2"/>
</dbReference>
<keyword evidence="4 5" id="KW-0067">ATP-binding</keyword>
<accession>A0ABQ5SPU0</accession>
<proteinExistence type="predicted"/>
<keyword evidence="2 5" id="KW-0547">Nucleotide-binding</keyword>
<dbReference type="SMART" id="SM00220">
    <property type="entry name" value="S_TKc"/>
    <property type="match status" value="1"/>
</dbReference>
<gene>
    <name evidence="8" type="ORF">VaNZ11_016235</name>
</gene>
<evidence type="ECO:0000313" key="9">
    <source>
        <dbReference type="Proteomes" id="UP001165090"/>
    </source>
</evidence>
<feature type="compositionally biased region" description="Polar residues" evidence="6">
    <location>
        <begin position="311"/>
        <end position="322"/>
    </location>
</feature>
<dbReference type="PROSITE" id="PS50011">
    <property type="entry name" value="PROTEIN_KINASE_DOM"/>
    <property type="match status" value="1"/>
</dbReference>
<reference evidence="8 9" key="1">
    <citation type="journal article" date="2023" name="IScience">
        <title>Expanded male sex-determining region conserved during the evolution of homothallism in the green alga Volvox.</title>
        <authorList>
            <person name="Yamamoto K."/>
            <person name="Matsuzaki R."/>
            <person name="Mahakham W."/>
            <person name="Heman W."/>
            <person name="Sekimoto H."/>
            <person name="Kawachi M."/>
            <person name="Minakuchi Y."/>
            <person name="Toyoda A."/>
            <person name="Nozaki H."/>
        </authorList>
    </citation>
    <scope>NUCLEOTIDE SEQUENCE [LARGE SCALE GENOMIC DNA]</scope>
    <source>
        <strain evidence="8 9">NIES-4468</strain>
    </source>
</reference>
<dbReference type="SUPFAM" id="SSF56112">
    <property type="entry name" value="Protein kinase-like (PK-like)"/>
    <property type="match status" value="1"/>
</dbReference>
<feature type="region of interest" description="Disordered" evidence="6">
    <location>
        <begin position="793"/>
        <end position="870"/>
    </location>
</feature>
<keyword evidence="1" id="KW-0808">Transferase</keyword>
<evidence type="ECO:0000256" key="5">
    <source>
        <dbReference type="PROSITE-ProRule" id="PRU10141"/>
    </source>
</evidence>
<comment type="caution">
    <text evidence="8">The sequence shown here is derived from an EMBL/GenBank/DDBJ whole genome shotgun (WGS) entry which is preliminary data.</text>
</comment>
<feature type="region of interest" description="Disordered" evidence="6">
    <location>
        <begin position="725"/>
        <end position="781"/>
    </location>
</feature>
<feature type="compositionally biased region" description="Low complexity" evidence="6">
    <location>
        <begin position="1154"/>
        <end position="1166"/>
    </location>
</feature>
<dbReference type="EMBL" id="BSDZ01000103">
    <property type="protein sequence ID" value="GLI71136.1"/>
    <property type="molecule type" value="Genomic_DNA"/>
</dbReference>
<dbReference type="PROSITE" id="PS00107">
    <property type="entry name" value="PROTEIN_KINASE_ATP"/>
    <property type="match status" value="1"/>
</dbReference>
<feature type="compositionally biased region" description="Polar residues" evidence="6">
    <location>
        <begin position="679"/>
        <end position="695"/>
    </location>
</feature>
<sequence length="1200" mass="125067">MGVFDVKLESPIEDLLVCSDADVGELLELDEVVGKGGFATVWRAAFNGQLCACKVLQPRGGTLPPSPIVRLFIRECMSLMLIEHSAIIRCAGLIRMRMVDFPELGLTYDTYGMLLEFCEGGTLKDLLLAQLVYKQDQYALREALSWLAQVASALQQFHNLEMPIIHRDIKPENILLQVGTPSALPGFWKPSQQQQQAGMPPMRLGCGAGGRSFRPHQNLDAKLADLGLGVRVCEKRSVLIRRRAEPFDDSSATAVADASAGAGDDVALQVMISGVASAAAAAAGCDNVQERVRTPFMGFTTTPVKPPKRLGSNQRKPSNRHSNGAGVDSAGAAAAAAGGVGGSPSGVGGGCAEAPGSPPRADTLHRAILLSNVRARLSGTRESAAAWGASGEQQVLVAAAAAAAGGGGGCSLAGQHHLGEARLSPAAVAGAPVRSSGGGSASAGTMEAGGVGGVVGGGNAPAATAAAAASGYDVDIIGGTRSSADGPSPFRDYLQRQPSKQVPYCPPVLTNSGRTPAGGSAPADAEVLASRADGGGVGSSPFTLSFSQSLGHTMGQGHLEHVLSPISERSISADDTMNLSSDCRPCSETLKGSGVLPDSNTQTSSGTHALQLQTCSSRPPPSLGRREQTQMLQTIQEPSDETGPLLSSVSSAPATAGAHHHRLQLRSDQQSPKPPPRSPTLNRQQLPAEQSSPSRGSRLATAAAASVRQGLRRAAVAAAAVGGVLSPRPSIAGNVPQVDMQDGDAAGPRLDAGAGSGGGGDQDSESPRPAAKFIPTPLPNTDLAAHLESRNLHQLQQPQQQSNQQPDQQLPNQTPHHQPQPQHHQQRHGPAAAHSAADPIIPPTHTVTTTTSSTMNPNNALPGGAASSPTPPLMVATAGYGSRGSRVNTGISVTAAVTAATAASGMPGVMQLPRGETMTASATASATVTGTVTVTLSRGPSKDRVGLMSLSSLVRPTLRELRHSESLTRAMRRVGSLLRSLKLPSLPKFRRNSQFQWVYGLTGQAGSCMYMAPEVFRGEPYNEKVDVHSFGVMMYELLARDLLLVRYIGGTRAGAELGVRDPHQYAKKVCEGFRPPRHPRIPEAQWQLIQACWHPDPLVRPDMAEVAATLEAVLANLDSQQAALHTKELPSADTAQTAHKQKQQTPRGRRSSDGGDFPPSSPLTQQKQKKKTQEEGRVPGGSDAGAYRSTADPTCHCIIS</sequence>